<dbReference type="Pfam" id="PF01799">
    <property type="entry name" value="Fer2_2"/>
    <property type="match status" value="1"/>
</dbReference>
<keyword evidence="5" id="KW-0411">Iron-sulfur</keyword>
<dbReference type="PANTHER" id="PTHR44379:SF2">
    <property type="entry name" value="BLR6218 PROTEIN"/>
    <property type="match status" value="1"/>
</dbReference>
<dbReference type="GO" id="GO:0051537">
    <property type="term" value="F:2 iron, 2 sulfur cluster binding"/>
    <property type="evidence" value="ECO:0007669"/>
    <property type="project" value="UniProtKB-KW"/>
</dbReference>
<keyword evidence="4" id="KW-0408">Iron</keyword>
<evidence type="ECO:0000256" key="4">
    <source>
        <dbReference type="ARBA" id="ARBA00023004"/>
    </source>
</evidence>
<protein>
    <submittedName>
        <fullName evidence="7">Aerobic-type carbon monoxide dehydrogenase small subunit (CoxS/CutS family)</fullName>
    </submittedName>
</protein>
<dbReference type="Gene3D" id="1.10.150.120">
    <property type="entry name" value="[2Fe-2S]-binding domain"/>
    <property type="match status" value="1"/>
</dbReference>
<evidence type="ECO:0000256" key="1">
    <source>
        <dbReference type="ARBA" id="ARBA00022714"/>
    </source>
</evidence>
<gene>
    <name evidence="7" type="ORF">C7476_1324</name>
</gene>
<accession>A0A368YE59</accession>
<dbReference type="AlphaFoldDB" id="A0A368YE59"/>
<keyword evidence="8" id="KW-1185">Reference proteome</keyword>
<dbReference type="InterPro" id="IPR012675">
    <property type="entry name" value="Beta-grasp_dom_sf"/>
</dbReference>
<dbReference type="PANTHER" id="PTHR44379">
    <property type="entry name" value="OXIDOREDUCTASE WITH IRON-SULFUR SUBUNIT"/>
    <property type="match status" value="1"/>
</dbReference>
<dbReference type="InterPro" id="IPR002888">
    <property type="entry name" value="2Fe-2S-bd"/>
</dbReference>
<keyword evidence="1" id="KW-0001">2Fe-2S</keyword>
<dbReference type="InterPro" id="IPR036010">
    <property type="entry name" value="2Fe-2S_ferredoxin-like_sf"/>
</dbReference>
<dbReference type="InterPro" id="IPR001041">
    <property type="entry name" value="2Fe-2S_ferredoxin-type"/>
</dbReference>
<sequence>MWANAVKTNSSQSTRQPLENYFELARCFLVLVAETCLDPSPDTYHVRCSLDAQDRPTQASTPHVRSQMRDTNMITFKLNGQERTFDGDPETPLLWVIRDFEKLTGTKYGCGIAQCGACTVHMDGTSRRSCITPISTVVGSEVVTIEGIEGKEAEAIHKAWVAIDVPQCGYCQSGQIMSAVALLQTTPKPTDEDIDGAMAGNICRCATYHRIRQAIHNAADTMEG</sequence>
<keyword evidence="2" id="KW-0479">Metal-binding</keyword>
<dbReference type="Gene3D" id="3.10.20.30">
    <property type="match status" value="1"/>
</dbReference>
<dbReference type="SUPFAM" id="SSF54292">
    <property type="entry name" value="2Fe-2S ferredoxin-like"/>
    <property type="match status" value="1"/>
</dbReference>
<comment type="caution">
    <text evidence="7">The sequence shown here is derived from an EMBL/GenBank/DDBJ whole genome shotgun (WGS) entry which is preliminary data.</text>
</comment>
<evidence type="ECO:0000313" key="7">
    <source>
        <dbReference type="EMBL" id="RCW77969.1"/>
    </source>
</evidence>
<evidence type="ECO:0000313" key="8">
    <source>
        <dbReference type="Proteomes" id="UP000253324"/>
    </source>
</evidence>
<dbReference type="GO" id="GO:0046872">
    <property type="term" value="F:metal ion binding"/>
    <property type="evidence" value="ECO:0007669"/>
    <property type="project" value="UniProtKB-KW"/>
</dbReference>
<evidence type="ECO:0000256" key="2">
    <source>
        <dbReference type="ARBA" id="ARBA00022723"/>
    </source>
</evidence>
<dbReference type="PROSITE" id="PS51085">
    <property type="entry name" value="2FE2S_FER_2"/>
    <property type="match status" value="1"/>
</dbReference>
<evidence type="ECO:0000259" key="6">
    <source>
        <dbReference type="PROSITE" id="PS51085"/>
    </source>
</evidence>
<dbReference type="Pfam" id="PF00111">
    <property type="entry name" value="Fer2"/>
    <property type="match status" value="1"/>
</dbReference>
<dbReference type="InterPro" id="IPR006058">
    <property type="entry name" value="2Fe2S_fd_BS"/>
</dbReference>
<name>A0A368YE59_9HYPH</name>
<feature type="domain" description="2Fe-2S ferredoxin-type" evidence="6">
    <location>
        <begin position="72"/>
        <end position="148"/>
    </location>
</feature>
<dbReference type="EMBL" id="QPJM01000032">
    <property type="protein sequence ID" value="RCW77969.1"/>
    <property type="molecule type" value="Genomic_DNA"/>
</dbReference>
<keyword evidence="3" id="KW-0560">Oxidoreductase</keyword>
<evidence type="ECO:0000256" key="3">
    <source>
        <dbReference type="ARBA" id="ARBA00023002"/>
    </source>
</evidence>
<organism evidence="7 8">
    <name type="scientific">Phyllobacterium bourgognense</name>
    <dbReference type="NCBI Taxonomy" id="314236"/>
    <lineage>
        <taxon>Bacteria</taxon>
        <taxon>Pseudomonadati</taxon>
        <taxon>Pseudomonadota</taxon>
        <taxon>Alphaproteobacteria</taxon>
        <taxon>Hyphomicrobiales</taxon>
        <taxon>Phyllobacteriaceae</taxon>
        <taxon>Phyllobacterium</taxon>
    </lineage>
</organism>
<proteinExistence type="predicted"/>
<dbReference type="CDD" id="cd00207">
    <property type="entry name" value="fer2"/>
    <property type="match status" value="1"/>
</dbReference>
<dbReference type="GO" id="GO:0016491">
    <property type="term" value="F:oxidoreductase activity"/>
    <property type="evidence" value="ECO:0007669"/>
    <property type="project" value="UniProtKB-KW"/>
</dbReference>
<dbReference type="SUPFAM" id="SSF47741">
    <property type="entry name" value="CO dehydrogenase ISP C-domain like"/>
    <property type="match status" value="1"/>
</dbReference>
<dbReference type="PROSITE" id="PS00197">
    <property type="entry name" value="2FE2S_FER_1"/>
    <property type="match status" value="1"/>
</dbReference>
<dbReference type="Proteomes" id="UP000253324">
    <property type="component" value="Unassembled WGS sequence"/>
</dbReference>
<dbReference type="InterPro" id="IPR051452">
    <property type="entry name" value="Diverse_Oxidoreductases"/>
</dbReference>
<dbReference type="InterPro" id="IPR036884">
    <property type="entry name" value="2Fe-2S-bd_dom_sf"/>
</dbReference>
<reference evidence="7 8" key="1">
    <citation type="submission" date="2018-07" db="EMBL/GenBank/DDBJ databases">
        <title>Genomic Encyclopedia of Type Strains, Phase III (KMG-III): the genomes of soil and plant-associated and newly described type strains.</title>
        <authorList>
            <person name="Whitman W."/>
        </authorList>
    </citation>
    <scope>NUCLEOTIDE SEQUENCE [LARGE SCALE GENOMIC DNA]</scope>
    <source>
        <strain evidence="7 8">31-25a</strain>
    </source>
</reference>
<evidence type="ECO:0000256" key="5">
    <source>
        <dbReference type="ARBA" id="ARBA00023014"/>
    </source>
</evidence>